<dbReference type="EMBL" id="DVLP01000071">
    <property type="protein sequence ID" value="HIT74431.1"/>
    <property type="molecule type" value="Genomic_DNA"/>
</dbReference>
<dbReference type="Proteomes" id="UP000886842">
    <property type="component" value="Unassembled WGS sequence"/>
</dbReference>
<name>A0A9D1KLH9_9ACTN</name>
<accession>A0A9D1KLH9</accession>
<comment type="caution">
    <text evidence="1">The sequence shown here is derived from an EMBL/GenBank/DDBJ whole genome shotgun (WGS) entry which is preliminary data.</text>
</comment>
<evidence type="ECO:0000313" key="1">
    <source>
        <dbReference type="EMBL" id="HIT74431.1"/>
    </source>
</evidence>
<protein>
    <submittedName>
        <fullName evidence="1">Transcriptional regulator</fullName>
    </submittedName>
</protein>
<gene>
    <name evidence="1" type="ORF">IAA98_02475</name>
</gene>
<evidence type="ECO:0000313" key="2">
    <source>
        <dbReference type="Proteomes" id="UP000886842"/>
    </source>
</evidence>
<reference evidence="1" key="2">
    <citation type="journal article" date="2021" name="PeerJ">
        <title>Extensive microbial diversity within the chicken gut microbiome revealed by metagenomics and culture.</title>
        <authorList>
            <person name="Gilroy R."/>
            <person name="Ravi A."/>
            <person name="Getino M."/>
            <person name="Pursley I."/>
            <person name="Horton D.L."/>
            <person name="Alikhan N.F."/>
            <person name="Baker D."/>
            <person name="Gharbi K."/>
            <person name="Hall N."/>
            <person name="Watson M."/>
            <person name="Adriaenssens E.M."/>
            <person name="Foster-Nyarko E."/>
            <person name="Jarju S."/>
            <person name="Secka A."/>
            <person name="Antonio M."/>
            <person name="Oren A."/>
            <person name="Chaudhuri R.R."/>
            <person name="La Ragione R."/>
            <person name="Hildebrand F."/>
            <person name="Pallen M.J."/>
        </authorList>
    </citation>
    <scope>NUCLEOTIDE SEQUENCE</scope>
    <source>
        <strain evidence="1">ChiGjej1B1-24693</strain>
    </source>
</reference>
<organism evidence="1 2">
    <name type="scientific">Candidatus Avipropionibacterium avicola</name>
    <dbReference type="NCBI Taxonomy" id="2840701"/>
    <lineage>
        <taxon>Bacteria</taxon>
        <taxon>Bacillati</taxon>
        <taxon>Actinomycetota</taxon>
        <taxon>Actinomycetes</taxon>
        <taxon>Propionibacteriales</taxon>
        <taxon>Propionibacteriaceae</taxon>
        <taxon>Propionibacteriaceae incertae sedis</taxon>
        <taxon>Candidatus Avipropionibacterium</taxon>
    </lineage>
</organism>
<reference evidence="1" key="1">
    <citation type="submission" date="2020-10" db="EMBL/GenBank/DDBJ databases">
        <authorList>
            <person name="Gilroy R."/>
        </authorList>
    </citation>
    <scope>NUCLEOTIDE SEQUENCE</scope>
    <source>
        <strain evidence="1">ChiGjej1B1-24693</strain>
    </source>
</reference>
<dbReference type="AlphaFoldDB" id="A0A9D1KLH9"/>
<sequence length="207" mass="23098">MSHRSSPELLVLHAVRILGFAPTTSIAHRYDLTIPITEEVLGDDEARGWVTRSTFAELTGWSLTDSGRQENERRLRVERDLVDPGARLSPLHGQFRGLNARLLRAVTDWQLYAVDGRLVPNDHSNVGRDAATLDELAAIADGLRELQVGLSRLLSRFDGYHPRFVAALGRARAGAPAFVDRTDVDSCHRVWFELHEDLIATLGLTRD</sequence>
<proteinExistence type="predicted"/>